<dbReference type="STRING" id="252740.A0A423VCE1"/>
<dbReference type="InterPro" id="IPR002347">
    <property type="entry name" value="SDR_fam"/>
</dbReference>
<gene>
    <name evidence="2" type="ORF">VSDG_09336</name>
</gene>
<dbReference type="PANTHER" id="PTHR43157">
    <property type="entry name" value="PHOSPHATIDYLINOSITOL-GLYCAN BIOSYNTHESIS CLASS F PROTEIN-RELATED"/>
    <property type="match status" value="1"/>
</dbReference>
<dbReference type="InterPro" id="IPR036291">
    <property type="entry name" value="NAD(P)-bd_dom_sf"/>
</dbReference>
<proteinExistence type="predicted"/>
<dbReference type="AlphaFoldDB" id="A0A423VCE1"/>
<dbReference type="PANTHER" id="PTHR43157:SF31">
    <property type="entry name" value="PHOSPHATIDYLINOSITOL-GLYCAN BIOSYNTHESIS CLASS F PROTEIN"/>
    <property type="match status" value="1"/>
</dbReference>
<keyword evidence="1" id="KW-0560">Oxidoreductase</keyword>
<dbReference type="SUPFAM" id="SSF51735">
    <property type="entry name" value="NAD(P)-binding Rossmann-fold domains"/>
    <property type="match status" value="1"/>
</dbReference>
<dbReference type="Proteomes" id="UP000284375">
    <property type="component" value="Unassembled WGS sequence"/>
</dbReference>
<accession>A0A423VCE1</accession>
<dbReference type="EMBL" id="LJZO01000066">
    <property type="protein sequence ID" value="ROV88501.1"/>
    <property type="molecule type" value="Genomic_DNA"/>
</dbReference>
<keyword evidence="3" id="KW-1185">Reference proteome</keyword>
<evidence type="ECO:0000313" key="2">
    <source>
        <dbReference type="EMBL" id="ROV88501.1"/>
    </source>
</evidence>
<comment type="caution">
    <text evidence="2">The sequence shown here is derived from an EMBL/GenBank/DDBJ whole genome shotgun (WGS) entry which is preliminary data.</text>
</comment>
<dbReference type="Gene3D" id="3.40.50.720">
    <property type="entry name" value="NAD(P)-binding Rossmann-like Domain"/>
    <property type="match status" value="1"/>
</dbReference>
<protein>
    <recommendedName>
        <fullName evidence="4">Ketoreductase (KR) domain-containing protein</fullName>
    </recommendedName>
</protein>
<dbReference type="GO" id="GO:0016491">
    <property type="term" value="F:oxidoreductase activity"/>
    <property type="evidence" value="ECO:0007669"/>
    <property type="project" value="UniProtKB-KW"/>
</dbReference>
<dbReference type="PRINTS" id="PR00081">
    <property type="entry name" value="GDHRDH"/>
</dbReference>
<evidence type="ECO:0008006" key="4">
    <source>
        <dbReference type="Google" id="ProtNLM"/>
    </source>
</evidence>
<organism evidence="2 3">
    <name type="scientific">Cytospora chrysosperma</name>
    <name type="common">Cytospora canker fungus</name>
    <name type="synonym">Sphaeria chrysosperma</name>
    <dbReference type="NCBI Taxonomy" id="252740"/>
    <lineage>
        <taxon>Eukaryota</taxon>
        <taxon>Fungi</taxon>
        <taxon>Dikarya</taxon>
        <taxon>Ascomycota</taxon>
        <taxon>Pezizomycotina</taxon>
        <taxon>Sordariomycetes</taxon>
        <taxon>Sordariomycetidae</taxon>
        <taxon>Diaporthales</taxon>
        <taxon>Cytosporaceae</taxon>
        <taxon>Cytospora</taxon>
    </lineage>
</organism>
<sequence>MAQTVSFDITPEREASKLQFLRRQFSGGVPALSRLDAHLGGRTAIVTGANGGIGLECSRQLLDLGLTRLILAVRDEAKGEATRQALTATGTALEPGQTVEVWKLDYASYESVTAFAQRVEHLSPRLDIAILNAGVNRGCSARNPTTGHEEDLQTNYLSTALLVLLLLRVFKKAQSAANPPSPSPSPSLSPGRIVVVSSDTAAWAKFDEKKQEPLLQAFDNEAGWDKISRAATPPPSSWASCSLVPPSLAVVNCASPGLCYGSGLGRELGLATAVFIRTVGRSAAVGARTLVHAAAKMDESSHGQYVEDGKLRPWRRGNVEILQDIDLAFPGLQERNWRISEAT</sequence>
<name>A0A423VCE1_CYTCH</name>
<dbReference type="OrthoDB" id="191139at2759"/>
<evidence type="ECO:0000313" key="3">
    <source>
        <dbReference type="Proteomes" id="UP000284375"/>
    </source>
</evidence>
<evidence type="ECO:0000256" key="1">
    <source>
        <dbReference type="ARBA" id="ARBA00023002"/>
    </source>
</evidence>
<reference evidence="2 3" key="1">
    <citation type="submission" date="2015-09" db="EMBL/GenBank/DDBJ databases">
        <title>Host preference determinants of Valsa canker pathogens revealed by comparative genomics.</title>
        <authorList>
            <person name="Yin Z."/>
            <person name="Huang L."/>
        </authorList>
    </citation>
    <scope>NUCLEOTIDE SEQUENCE [LARGE SCALE GENOMIC DNA]</scope>
    <source>
        <strain evidence="2 3">YSFL</strain>
    </source>
</reference>
<dbReference type="Pfam" id="PF00106">
    <property type="entry name" value="adh_short"/>
    <property type="match status" value="1"/>
</dbReference>